<dbReference type="SMART" id="SM00267">
    <property type="entry name" value="GGDEF"/>
    <property type="match status" value="1"/>
</dbReference>
<dbReference type="SMART" id="SM00086">
    <property type="entry name" value="PAC"/>
    <property type="match status" value="2"/>
</dbReference>
<dbReference type="Pfam" id="PF00990">
    <property type="entry name" value="GGDEF"/>
    <property type="match status" value="1"/>
</dbReference>
<dbReference type="InterPro" id="IPR001633">
    <property type="entry name" value="EAL_dom"/>
</dbReference>
<dbReference type="InterPro" id="IPR013656">
    <property type="entry name" value="PAS_4"/>
</dbReference>
<dbReference type="NCBIfam" id="TIGR00229">
    <property type="entry name" value="sensory_box"/>
    <property type="match status" value="2"/>
</dbReference>
<accession>A0ABW8GI18</accession>
<dbReference type="InterPro" id="IPR012226">
    <property type="entry name" value="Diguanyl_cyclase/Pdiesterase"/>
</dbReference>
<dbReference type="Gene3D" id="3.30.450.40">
    <property type="match status" value="1"/>
</dbReference>
<dbReference type="InterPro" id="IPR043128">
    <property type="entry name" value="Rev_trsase/Diguanyl_cyclase"/>
</dbReference>
<gene>
    <name evidence="5" type="ORF">ACIKP9_02050</name>
</gene>
<dbReference type="Pfam" id="PF08448">
    <property type="entry name" value="PAS_4"/>
    <property type="match status" value="1"/>
</dbReference>
<dbReference type="InterPro" id="IPR029016">
    <property type="entry name" value="GAF-like_dom_sf"/>
</dbReference>
<dbReference type="CDD" id="cd00130">
    <property type="entry name" value="PAS"/>
    <property type="match status" value="1"/>
</dbReference>
<dbReference type="Pfam" id="PF00563">
    <property type="entry name" value="EAL"/>
    <property type="match status" value="1"/>
</dbReference>
<organism evidence="5 6">
    <name type="scientific">Methylobacillus methanolivorans</name>
    <dbReference type="NCBI Taxonomy" id="1848927"/>
    <lineage>
        <taxon>Bacteria</taxon>
        <taxon>Pseudomonadati</taxon>
        <taxon>Pseudomonadota</taxon>
        <taxon>Betaproteobacteria</taxon>
        <taxon>Nitrosomonadales</taxon>
        <taxon>Methylophilaceae</taxon>
        <taxon>Methylobacillus</taxon>
    </lineage>
</organism>
<dbReference type="InterPro" id="IPR000160">
    <property type="entry name" value="GGDEF_dom"/>
</dbReference>
<dbReference type="NCBIfam" id="TIGR00254">
    <property type="entry name" value="GGDEF"/>
    <property type="match status" value="1"/>
</dbReference>
<dbReference type="Proteomes" id="UP001617669">
    <property type="component" value="Unassembled WGS sequence"/>
</dbReference>
<dbReference type="Gene3D" id="3.30.70.270">
    <property type="match status" value="1"/>
</dbReference>
<dbReference type="PROSITE" id="PS50113">
    <property type="entry name" value="PAC"/>
    <property type="match status" value="1"/>
</dbReference>
<dbReference type="PROSITE" id="PS50887">
    <property type="entry name" value="GGDEF"/>
    <property type="match status" value="1"/>
</dbReference>
<dbReference type="InterPro" id="IPR001610">
    <property type="entry name" value="PAC"/>
</dbReference>
<dbReference type="InterPro" id="IPR000014">
    <property type="entry name" value="PAS"/>
</dbReference>
<feature type="domain" description="GGDEF" evidence="4">
    <location>
        <begin position="461"/>
        <end position="593"/>
    </location>
</feature>
<dbReference type="InterPro" id="IPR029787">
    <property type="entry name" value="Nucleotide_cyclase"/>
</dbReference>
<evidence type="ECO:0000313" key="6">
    <source>
        <dbReference type="Proteomes" id="UP001617669"/>
    </source>
</evidence>
<dbReference type="EMBL" id="JBIWXY010000001">
    <property type="protein sequence ID" value="MFJ5445003.1"/>
    <property type="molecule type" value="Genomic_DNA"/>
</dbReference>
<dbReference type="SMART" id="SM00091">
    <property type="entry name" value="PAS"/>
    <property type="match status" value="1"/>
</dbReference>
<comment type="caution">
    <text evidence="5">The sequence shown here is derived from an EMBL/GenBank/DDBJ whole genome shotgun (WGS) entry which is preliminary data.</text>
</comment>
<dbReference type="InterPro" id="IPR035965">
    <property type="entry name" value="PAS-like_dom_sf"/>
</dbReference>
<dbReference type="RefSeq" id="WP_400878634.1">
    <property type="nucleotide sequence ID" value="NZ_JBIWXY010000001.1"/>
</dbReference>
<dbReference type="InterPro" id="IPR000700">
    <property type="entry name" value="PAS-assoc_C"/>
</dbReference>
<dbReference type="Gene3D" id="3.30.450.20">
    <property type="entry name" value="PAS domain"/>
    <property type="match status" value="2"/>
</dbReference>
<dbReference type="Gene3D" id="3.20.20.450">
    <property type="entry name" value="EAL domain"/>
    <property type="match status" value="1"/>
</dbReference>
<evidence type="ECO:0000313" key="5">
    <source>
        <dbReference type="EMBL" id="MFJ5445003.1"/>
    </source>
</evidence>
<evidence type="ECO:0000259" key="4">
    <source>
        <dbReference type="PROSITE" id="PS50887"/>
    </source>
</evidence>
<keyword evidence="6" id="KW-1185">Reference proteome</keyword>
<dbReference type="CDD" id="cd01949">
    <property type="entry name" value="GGDEF"/>
    <property type="match status" value="1"/>
</dbReference>
<evidence type="ECO:0000259" key="1">
    <source>
        <dbReference type="PROSITE" id="PS50112"/>
    </source>
</evidence>
<name>A0ABW8GI18_9PROT</name>
<dbReference type="SUPFAM" id="SSF55073">
    <property type="entry name" value="Nucleotide cyclase"/>
    <property type="match status" value="1"/>
</dbReference>
<dbReference type="Pfam" id="PF13426">
    <property type="entry name" value="PAS_9"/>
    <property type="match status" value="1"/>
</dbReference>
<dbReference type="SUPFAM" id="SSF55785">
    <property type="entry name" value="PYP-like sensor domain (PAS domain)"/>
    <property type="match status" value="2"/>
</dbReference>
<feature type="domain" description="PAS" evidence="1">
    <location>
        <begin position="141"/>
        <end position="210"/>
    </location>
</feature>
<dbReference type="SMART" id="SM00052">
    <property type="entry name" value="EAL"/>
    <property type="match status" value="1"/>
</dbReference>
<dbReference type="SUPFAM" id="SSF55781">
    <property type="entry name" value="GAF domain-like"/>
    <property type="match status" value="1"/>
</dbReference>
<proteinExistence type="predicted"/>
<dbReference type="CDD" id="cd01948">
    <property type="entry name" value="EAL"/>
    <property type="match status" value="1"/>
</dbReference>
<dbReference type="PIRSF" id="PIRSF005925">
    <property type="entry name" value="Dos"/>
    <property type="match status" value="1"/>
</dbReference>
<evidence type="ECO:0000259" key="2">
    <source>
        <dbReference type="PROSITE" id="PS50113"/>
    </source>
</evidence>
<dbReference type="PANTHER" id="PTHR44757">
    <property type="entry name" value="DIGUANYLATE CYCLASE DGCP"/>
    <property type="match status" value="1"/>
</dbReference>
<dbReference type="InterPro" id="IPR052155">
    <property type="entry name" value="Biofilm_reg_signaling"/>
</dbReference>
<dbReference type="PANTHER" id="PTHR44757:SF2">
    <property type="entry name" value="BIOFILM ARCHITECTURE MAINTENANCE PROTEIN MBAA"/>
    <property type="match status" value="1"/>
</dbReference>
<feature type="domain" description="PAC" evidence="2">
    <location>
        <begin position="87"/>
        <end position="140"/>
    </location>
</feature>
<sequence length="865" mass="95520">MSTNNINELPDIPAVPAYLRLAGLEQALAIAEFSPDGVLQWANAHYWALLGDADTEVIGSHHRSFCYPALAGSDGEDAFWARLRNGEVCSGQVERIDHAGNRWLEATYIPVPDEQGTVMHIFKMAIDISARLQAEREHQESLHRLSLAADASDTAIAISDPQGNIVYVNRGFSRMLGWHLDEINRPISELLMPDAEHAAQYAYYAGLDTGESTAWEDIVVGQDQQRYWVKIVSNLVTSTEGCWQYTVTTLTDITQVKLYAALQQPTLDAMVQELPLAEILEIICLEAERIVPDMATSILEVDAAGKLHPLAAPSLPYAYSKSLDGVEVGPMVGSCGSAAWLNETVKVNDIKTDTRWSPFCHMVWPLGYTACWSTPICNSHGMVVGTFAFYFHENNRPVAERFHPLLVDACTALCALALEREHSRQRIRQLAFYDELTGLPNRNLLYAKAEQALAAMARNEQALAVLVMDMDHFKKVNDSLGRSAGDELLCRVAAKLKQGMRAMDMAGRLSGNAFVLVLPQCDAAQVQHILARIRTLLMEPVLLARSSLSVSASVGIAMFPEDGRDVGTLLHRAEMAMYQAKKAGRGQSRFFSNEINVRAQERLMFENALRDALQHNQLHLHYQPQMGLSTGDLHGVEALARWNHPAMGEIPPARFIPLAEECGLINELSRWVLHEACRQLASWRATGVPIPCIAVNLSVSNFQDVHLPSLIAHVLESNGLLPKDLIVELTESMLLDNTPGVMQVIEAIDALGVRLSLDDFGTGYSSLSYLRRLPVSGLKLDRSFVVDLEHDEAAQALSSAILEIGRSLHLHVVAEGVETPAQHHILLELGYPVAQGYLYSPPLPADQLTSWVQSSKEAIRDKHKT</sequence>
<evidence type="ECO:0000259" key="3">
    <source>
        <dbReference type="PROSITE" id="PS50883"/>
    </source>
</evidence>
<reference evidence="5 6" key="1">
    <citation type="submission" date="2024-11" db="EMBL/GenBank/DDBJ databases">
        <authorList>
            <person name="Kaparullina E.N."/>
            <person name="Delegan Y.A."/>
            <person name="Doronina N.V."/>
        </authorList>
    </citation>
    <scope>NUCLEOTIDE SEQUENCE [LARGE SCALE GENOMIC DNA]</scope>
    <source>
        <strain evidence="5 6">7sh_L</strain>
    </source>
</reference>
<protein>
    <submittedName>
        <fullName evidence="5">EAL domain-containing protein</fullName>
    </submittedName>
</protein>
<dbReference type="PROSITE" id="PS50883">
    <property type="entry name" value="EAL"/>
    <property type="match status" value="1"/>
</dbReference>
<feature type="domain" description="EAL" evidence="3">
    <location>
        <begin position="602"/>
        <end position="856"/>
    </location>
</feature>
<dbReference type="SUPFAM" id="SSF141868">
    <property type="entry name" value="EAL domain-like"/>
    <property type="match status" value="1"/>
</dbReference>
<dbReference type="InterPro" id="IPR035919">
    <property type="entry name" value="EAL_sf"/>
</dbReference>
<dbReference type="PROSITE" id="PS50112">
    <property type="entry name" value="PAS"/>
    <property type="match status" value="1"/>
</dbReference>